<dbReference type="RefSeq" id="WP_284328027.1">
    <property type="nucleotide sequence ID" value="NZ_BSUN01000001.1"/>
</dbReference>
<name>A0ABQ6ICD7_9MICO</name>
<dbReference type="Pfam" id="PF07690">
    <property type="entry name" value="MFS_1"/>
    <property type="match status" value="1"/>
</dbReference>
<dbReference type="Proteomes" id="UP001157125">
    <property type="component" value="Unassembled WGS sequence"/>
</dbReference>
<feature type="transmembrane region" description="Helical" evidence="2">
    <location>
        <begin position="254"/>
        <end position="271"/>
    </location>
</feature>
<accession>A0ABQ6ICD7</accession>
<keyword evidence="4" id="KW-1185">Reference proteome</keyword>
<evidence type="ECO:0000256" key="1">
    <source>
        <dbReference type="SAM" id="MobiDB-lite"/>
    </source>
</evidence>
<reference evidence="4" key="1">
    <citation type="journal article" date="2019" name="Int. J. Syst. Evol. Microbiol.">
        <title>The Global Catalogue of Microorganisms (GCM) 10K type strain sequencing project: providing services to taxonomists for standard genome sequencing and annotation.</title>
        <authorList>
            <consortium name="The Broad Institute Genomics Platform"/>
            <consortium name="The Broad Institute Genome Sequencing Center for Infectious Disease"/>
            <person name="Wu L."/>
            <person name="Ma J."/>
        </authorList>
    </citation>
    <scope>NUCLEOTIDE SEQUENCE [LARGE SCALE GENOMIC DNA]</scope>
    <source>
        <strain evidence="4">NBRC 112299</strain>
    </source>
</reference>
<keyword evidence="2" id="KW-0472">Membrane</keyword>
<keyword evidence="2" id="KW-1133">Transmembrane helix</keyword>
<comment type="caution">
    <text evidence="3">The sequence shown here is derived from an EMBL/GenBank/DDBJ whole genome shotgun (WGS) entry which is preliminary data.</text>
</comment>
<dbReference type="InterPro" id="IPR011701">
    <property type="entry name" value="MFS"/>
</dbReference>
<dbReference type="InterPro" id="IPR036259">
    <property type="entry name" value="MFS_trans_sf"/>
</dbReference>
<sequence>MAGRVAAIGILCWALQTVPTSRLADRIGQRAAMIPLASLHVVGAAVGVWAAVNGEPEWVLWVAVILASFQGPLGSLTRARWSHMLRSDEDIHTAFALEGALDEVLFIAGPALATILATTVWPGAGIVVSTTAMILGLTVLLSLRATEPPPRKGSGTSSLGLKVPPSIIAVTFVALGIGTMFGALDISFVAFAEEAGHKGWSGLVLGVVAFGSFTGGLLYGTRHWRTPLWKRLIIGCALLTGGMIVLAFSVNLVMLAGVGFFAGVAIAPTLTNCDTVVQRVVSRSHITEGMGWIRIGQGVGVAFGAWAGGWLVDHLDAQAGLALAAGAAIAMLGLALITAPVIRKGTERADAAQEDDAPPRLSTEPTTGSTPRPCRRTPSLGTGATAPAGRCERLHTAFFPGRDFVPNARADAGHSLVSVVR</sequence>
<evidence type="ECO:0000256" key="2">
    <source>
        <dbReference type="SAM" id="Phobius"/>
    </source>
</evidence>
<evidence type="ECO:0000313" key="4">
    <source>
        <dbReference type="Proteomes" id="UP001157125"/>
    </source>
</evidence>
<organism evidence="3 4">
    <name type="scientific">Demequina litorisediminis</name>
    <dbReference type="NCBI Taxonomy" id="1849022"/>
    <lineage>
        <taxon>Bacteria</taxon>
        <taxon>Bacillati</taxon>
        <taxon>Actinomycetota</taxon>
        <taxon>Actinomycetes</taxon>
        <taxon>Micrococcales</taxon>
        <taxon>Demequinaceae</taxon>
        <taxon>Demequina</taxon>
    </lineage>
</organism>
<feature type="transmembrane region" description="Helical" evidence="2">
    <location>
        <begin position="200"/>
        <end position="220"/>
    </location>
</feature>
<feature type="region of interest" description="Disordered" evidence="1">
    <location>
        <begin position="348"/>
        <end position="387"/>
    </location>
</feature>
<dbReference type="EMBL" id="BSUN01000001">
    <property type="protein sequence ID" value="GMA35513.1"/>
    <property type="molecule type" value="Genomic_DNA"/>
</dbReference>
<gene>
    <name evidence="3" type="ORF">GCM10025876_17170</name>
</gene>
<feature type="transmembrane region" description="Helical" evidence="2">
    <location>
        <begin position="232"/>
        <end position="248"/>
    </location>
</feature>
<feature type="transmembrane region" description="Helical" evidence="2">
    <location>
        <begin position="31"/>
        <end position="52"/>
    </location>
</feature>
<dbReference type="PANTHER" id="PTHR23542">
    <property type="match status" value="1"/>
</dbReference>
<feature type="transmembrane region" description="Helical" evidence="2">
    <location>
        <begin position="318"/>
        <end position="339"/>
    </location>
</feature>
<dbReference type="PANTHER" id="PTHR23542:SF1">
    <property type="entry name" value="MAJOR FACILITATOR SUPERFAMILY (MFS) PROFILE DOMAIN-CONTAINING PROTEIN"/>
    <property type="match status" value="1"/>
</dbReference>
<evidence type="ECO:0008006" key="5">
    <source>
        <dbReference type="Google" id="ProtNLM"/>
    </source>
</evidence>
<proteinExistence type="predicted"/>
<protein>
    <recommendedName>
        <fullName evidence="5">Major Facilitator Superfamily protein</fullName>
    </recommendedName>
</protein>
<feature type="transmembrane region" description="Helical" evidence="2">
    <location>
        <begin position="58"/>
        <end position="79"/>
    </location>
</feature>
<dbReference type="SUPFAM" id="SSF103473">
    <property type="entry name" value="MFS general substrate transporter"/>
    <property type="match status" value="1"/>
</dbReference>
<keyword evidence="2" id="KW-0812">Transmembrane</keyword>
<feature type="transmembrane region" description="Helical" evidence="2">
    <location>
        <begin position="292"/>
        <end position="312"/>
    </location>
</feature>
<evidence type="ECO:0000313" key="3">
    <source>
        <dbReference type="EMBL" id="GMA35513.1"/>
    </source>
</evidence>
<feature type="transmembrane region" description="Helical" evidence="2">
    <location>
        <begin position="167"/>
        <end position="188"/>
    </location>
</feature>
<dbReference type="Gene3D" id="1.20.1250.20">
    <property type="entry name" value="MFS general substrate transporter like domains"/>
    <property type="match status" value="2"/>
</dbReference>
<feature type="transmembrane region" description="Helical" evidence="2">
    <location>
        <begin position="126"/>
        <end position="146"/>
    </location>
</feature>
<feature type="transmembrane region" description="Helical" evidence="2">
    <location>
        <begin position="100"/>
        <end position="120"/>
    </location>
</feature>